<gene>
    <name evidence="2" type="ORF">PZ740_03410</name>
</gene>
<keyword evidence="1" id="KW-0812">Transmembrane</keyword>
<evidence type="ECO:0000256" key="1">
    <source>
        <dbReference type="SAM" id="Phobius"/>
    </source>
</evidence>
<dbReference type="RefSeq" id="WP_327787848.1">
    <property type="nucleotide sequence ID" value="NZ_JARGEQ010000018.1"/>
</dbReference>
<protein>
    <submittedName>
        <fullName evidence="2">Uncharacterized protein</fullName>
    </submittedName>
</protein>
<keyword evidence="1" id="KW-0472">Membrane</keyword>
<organism evidence="2 3">
    <name type="scientific">Marinimicrococcus flavescens</name>
    <dbReference type="NCBI Taxonomy" id="3031815"/>
    <lineage>
        <taxon>Bacteria</taxon>
        <taxon>Pseudomonadati</taxon>
        <taxon>Pseudomonadota</taxon>
        <taxon>Alphaproteobacteria</taxon>
        <taxon>Geminicoccales</taxon>
        <taxon>Geminicoccaceae</taxon>
        <taxon>Marinimicrococcus</taxon>
    </lineage>
</organism>
<reference evidence="2 3" key="1">
    <citation type="submission" date="2023-03" db="EMBL/GenBank/DDBJ databases">
        <title>YIM 152171 draft genome.</title>
        <authorList>
            <person name="Yang Z."/>
        </authorList>
    </citation>
    <scope>NUCLEOTIDE SEQUENCE [LARGE SCALE GENOMIC DNA]</scope>
    <source>
        <strain evidence="2 3">YIM 152171</strain>
    </source>
</reference>
<dbReference type="Proteomes" id="UP001301140">
    <property type="component" value="Unassembled WGS sequence"/>
</dbReference>
<feature type="transmembrane region" description="Helical" evidence="1">
    <location>
        <begin position="135"/>
        <end position="153"/>
    </location>
</feature>
<keyword evidence="3" id="KW-1185">Reference proteome</keyword>
<dbReference type="AlphaFoldDB" id="A0AAP3UY40"/>
<sequence>MHPFPGKRAWLTVAATAAASSTWFITGGAVLPFEEVLPLLALLGMLAILYCVMSIMQLKTGGSVVIERLRIALCGYIFVLVGSNVLSVFNSAVMATAFPYVDMELAKIDAFLFVDWISYYKLITHDGSVSRFFELAYDSFAYMAFIALLLFCAKEHLEKPMALSGLA</sequence>
<accession>A0AAP3UY40</accession>
<evidence type="ECO:0000313" key="2">
    <source>
        <dbReference type="EMBL" id="MDF1585430.1"/>
    </source>
</evidence>
<proteinExistence type="predicted"/>
<name>A0AAP3UY40_9PROT</name>
<feature type="transmembrane region" description="Helical" evidence="1">
    <location>
        <begin position="37"/>
        <end position="58"/>
    </location>
</feature>
<dbReference type="EMBL" id="JARGEQ010000018">
    <property type="protein sequence ID" value="MDF1585430.1"/>
    <property type="molecule type" value="Genomic_DNA"/>
</dbReference>
<evidence type="ECO:0000313" key="3">
    <source>
        <dbReference type="Proteomes" id="UP001301140"/>
    </source>
</evidence>
<feature type="transmembrane region" description="Helical" evidence="1">
    <location>
        <begin position="9"/>
        <end position="31"/>
    </location>
</feature>
<keyword evidence="1" id="KW-1133">Transmembrane helix</keyword>
<feature type="transmembrane region" description="Helical" evidence="1">
    <location>
        <begin position="70"/>
        <end position="93"/>
    </location>
</feature>
<comment type="caution">
    <text evidence="2">The sequence shown here is derived from an EMBL/GenBank/DDBJ whole genome shotgun (WGS) entry which is preliminary data.</text>
</comment>